<dbReference type="AlphaFoldDB" id="A0A814JUZ9"/>
<dbReference type="PANTHER" id="PTHR10877:SF197">
    <property type="entry name" value="POLYCYSTIC KIDNEY DISEASE PROTEIN 1-LIKE 2"/>
    <property type="match status" value="1"/>
</dbReference>
<dbReference type="OrthoDB" id="10039936at2759"/>
<sequence>VNDLESFFNWTTQELIPLLKSSDLDYKHADASYNIFFKSFYHKNLFVFKSIRFSQILTNDEYYEDEDFYMDYEQKNPNNLFKYKQTKFYDKFYHRGLKRDYHHALSYHFKLYANDSLSFSNITNQTYILILEMNLFNIDTRVWTIVKTSIEIESDKIFKKQLIMRNLKETFFIKQKWEKIQPIIFFFLFMISLYILNEGYQLNSMIEKSGFIKGCVLYVTSLDNILDQCLVFSSIFYISNLAYNRFAFNVINSQLLKIDSDYYTFDFFVNCEKNIQIQCNFMIFIAFLKALSLLNFNPKTYLITETIRKGFLDLILLILFVVFNYVLFAGIGYVLFKSDRQFEDFRTAFYTSVLSIVKHVDFDHLIKENFSGLFMWQIIGYFYMQRTLINFVISVILSYFDQIRYTHKKTQIEETFYRMVKNAGDYFKISKNKK</sequence>
<comment type="caution">
    <text evidence="8">The sequence shown here is derived from an EMBL/GenBank/DDBJ whole genome shotgun (WGS) entry which is preliminary data.</text>
</comment>
<comment type="similarity">
    <text evidence="2">Belongs to the polycystin family.</text>
</comment>
<evidence type="ECO:0000256" key="4">
    <source>
        <dbReference type="ARBA" id="ARBA00022989"/>
    </source>
</evidence>
<feature type="non-terminal residue" evidence="8">
    <location>
        <position position="434"/>
    </location>
</feature>
<evidence type="ECO:0000313" key="8">
    <source>
        <dbReference type="EMBL" id="CAF1042399.1"/>
    </source>
</evidence>
<feature type="domain" description="Polycystin cation channel PKD1/PKD2" evidence="7">
    <location>
        <begin position="184"/>
        <end position="402"/>
    </location>
</feature>
<dbReference type="GO" id="GO:0050982">
    <property type="term" value="P:detection of mechanical stimulus"/>
    <property type="evidence" value="ECO:0007669"/>
    <property type="project" value="TreeGrafter"/>
</dbReference>
<evidence type="ECO:0000256" key="6">
    <source>
        <dbReference type="SAM" id="Phobius"/>
    </source>
</evidence>
<gene>
    <name evidence="8" type="ORF">OXX778_LOCUS18416</name>
</gene>
<evidence type="ECO:0000256" key="2">
    <source>
        <dbReference type="ARBA" id="ARBA00007200"/>
    </source>
</evidence>
<feature type="transmembrane region" description="Helical" evidence="6">
    <location>
        <begin position="314"/>
        <end position="336"/>
    </location>
</feature>
<protein>
    <recommendedName>
        <fullName evidence="7">Polycystin cation channel PKD1/PKD2 domain-containing protein</fullName>
    </recommendedName>
</protein>
<accession>A0A814JUZ9</accession>
<feature type="transmembrane region" description="Helical" evidence="6">
    <location>
        <begin position="378"/>
        <end position="400"/>
    </location>
</feature>
<name>A0A814JUZ9_9BILA</name>
<dbReference type="Pfam" id="PF08016">
    <property type="entry name" value="PKD_channel"/>
    <property type="match status" value="1"/>
</dbReference>
<dbReference type="GO" id="GO:0016020">
    <property type="term" value="C:membrane"/>
    <property type="evidence" value="ECO:0007669"/>
    <property type="project" value="UniProtKB-SubCell"/>
</dbReference>
<comment type="subcellular location">
    <subcellularLocation>
        <location evidence="1">Membrane</location>
        <topology evidence="1">Multi-pass membrane protein</topology>
    </subcellularLocation>
</comment>
<dbReference type="PANTHER" id="PTHR10877">
    <property type="entry name" value="POLYCYSTIN FAMILY MEMBER"/>
    <property type="match status" value="1"/>
</dbReference>
<evidence type="ECO:0000313" key="9">
    <source>
        <dbReference type="Proteomes" id="UP000663879"/>
    </source>
</evidence>
<dbReference type="Proteomes" id="UP000663879">
    <property type="component" value="Unassembled WGS sequence"/>
</dbReference>
<evidence type="ECO:0000256" key="5">
    <source>
        <dbReference type="ARBA" id="ARBA00023136"/>
    </source>
</evidence>
<reference evidence="8" key="1">
    <citation type="submission" date="2021-02" db="EMBL/GenBank/DDBJ databases">
        <authorList>
            <person name="Nowell W R."/>
        </authorList>
    </citation>
    <scope>NUCLEOTIDE SEQUENCE</scope>
    <source>
        <strain evidence="8">Ploen Becks lab</strain>
    </source>
</reference>
<keyword evidence="9" id="KW-1185">Reference proteome</keyword>
<dbReference type="GO" id="GO:0005262">
    <property type="term" value="F:calcium channel activity"/>
    <property type="evidence" value="ECO:0007669"/>
    <property type="project" value="TreeGrafter"/>
</dbReference>
<organism evidence="8 9">
    <name type="scientific">Brachionus calyciflorus</name>
    <dbReference type="NCBI Taxonomy" id="104777"/>
    <lineage>
        <taxon>Eukaryota</taxon>
        <taxon>Metazoa</taxon>
        <taxon>Spiralia</taxon>
        <taxon>Gnathifera</taxon>
        <taxon>Rotifera</taxon>
        <taxon>Eurotatoria</taxon>
        <taxon>Monogononta</taxon>
        <taxon>Pseudotrocha</taxon>
        <taxon>Ploima</taxon>
        <taxon>Brachionidae</taxon>
        <taxon>Brachionus</taxon>
    </lineage>
</organism>
<dbReference type="InterPro" id="IPR051223">
    <property type="entry name" value="Polycystin"/>
</dbReference>
<feature type="transmembrane region" description="Helical" evidence="6">
    <location>
        <begin position="180"/>
        <end position="196"/>
    </location>
</feature>
<keyword evidence="4 6" id="KW-1133">Transmembrane helix</keyword>
<proteinExistence type="inferred from homology"/>
<keyword evidence="5 6" id="KW-0472">Membrane</keyword>
<evidence type="ECO:0000259" key="7">
    <source>
        <dbReference type="Pfam" id="PF08016"/>
    </source>
</evidence>
<keyword evidence="3 6" id="KW-0812">Transmembrane</keyword>
<evidence type="ECO:0000256" key="1">
    <source>
        <dbReference type="ARBA" id="ARBA00004141"/>
    </source>
</evidence>
<evidence type="ECO:0000256" key="3">
    <source>
        <dbReference type="ARBA" id="ARBA00022692"/>
    </source>
</evidence>
<dbReference type="EMBL" id="CAJNOC010005103">
    <property type="protein sequence ID" value="CAF1042399.1"/>
    <property type="molecule type" value="Genomic_DNA"/>
</dbReference>
<dbReference type="InterPro" id="IPR013122">
    <property type="entry name" value="PKD1_2_channel"/>
</dbReference>